<name>A0AAW9RW12_9HYPH</name>
<dbReference type="SUPFAM" id="SSF53335">
    <property type="entry name" value="S-adenosyl-L-methionine-dependent methyltransferases"/>
    <property type="match status" value="1"/>
</dbReference>
<dbReference type="EMBL" id="JAZHOF010000003">
    <property type="protein sequence ID" value="MEJ8571716.1"/>
    <property type="molecule type" value="Genomic_DNA"/>
</dbReference>
<comment type="caution">
    <text evidence="4">The sequence shown here is derived from an EMBL/GenBank/DDBJ whole genome shotgun (WGS) entry which is preliminary data.</text>
</comment>
<dbReference type="Gene3D" id="3.40.50.150">
    <property type="entry name" value="Vaccinia Virus protein VP39"/>
    <property type="match status" value="1"/>
</dbReference>
<dbReference type="InterPro" id="IPR007848">
    <property type="entry name" value="Small_mtfrase_dom"/>
</dbReference>
<evidence type="ECO:0000313" key="5">
    <source>
        <dbReference type="Proteomes" id="UP001378188"/>
    </source>
</evidence>
<sequence>MTGPAVADASGRFGFDCSQDDFLGGRLSITQPRKGHRSGIEAVLIAAATPLAAGETVLDIGSGVGVAGLCALSRVAGARAVLVEADADLAALAAENARRNGFAVAGADASVDVHALDVTERGAIGALGLDGAVDHAVANPPFYDPAASRTSPAKSAAHAAPADLLDAWIRFAARAVRPGGTLTLVHRAEAVSLVLQGFGRRFGGVTILPVHPRPGAAATRILVQGRKASRAPVAILPGLVLHGRQGHGFLPEVEAVLRTGAKLEMTR</sequence>
<proteinExistence type="predicted"/>
<evidence type="ECO:0000313" key="4">
    <source>
        <dbReference type="EMBL" id="MEJ8571716.1"/>
    </source>
</evidence>
<dbReference type="AlphaFoldDB" id="A0AAW9RW12"/>
<dbReference type="GO" id="GO:0008168">
    <property type="term" value="F:methyltransferase activity"/>
    <property type="evidence" value="ECO:0007669"/>
    <property type="project" value="UniProtKB-KW"/>
</dbReference>
<accession>A0AAW9RW12</accession>
<evidence type="ECO:0000256" key="1">
    <source>
        <dbReference type="ARBA" id="ARBA00022603"/>
    </source>
</evidence>
<gene>
    <name evidence="4" type="ORF">V3328_09550</name>
</gene>
<reference evidence="4 5" key="1">
    <citation type="submission" date="2024-02" db="EMBL/GenBank/DDBJ databases">
        <title>Genome analysis and characterization of Microbaculum marinisediminis sp. nov., isolated from marine sediment.</title>
        <authorList>
            <person name="Du Z.-J."/>
            <person name="Ye Y.-Q."/>
            <person name="Zhang Z.-R."/>
            <person name="Yuan S.-M."/>
            <person name="Zhang X.-Y."/>
        </authorList>
    </citation>
    <scope>NUCLEOTIDE SEQUENCE [LARGE SCALE GENOMIC DNA]</scope>
    <source>
        <strain evidence="4 5">SDUM1044001</strain>
    </source>
</reference>
<keyword evidence="5" id="KW-1185">Reference proteome</keyword>
<evidence type="ECO:0000256" key="2">
    <source>
        <dbReference type="ARBA" id="ARBA00022691"/>
    </source>
</evidence>
<dbReference type="Pfam" id="PF05175">
    <property type="entry name" value="MTS"/>
    <property type="match status" value="1"/>
</dbReference>
<keyword evidence="1 4" id="KW-0489">Methyltransferase</keyword>
<protein>
    <submittedName>
        <fullName evidence="4">Methyltransferase</fullName>
    </submittedName>
</protein>
<dbReference type="InterPro" id="IPR029063">
    <property type="entry name" value="SAM-dependent_MTases_sf"/>
</dbReference>
<organism evidence="4 5">
    <name type="scientific">Microbaculum marinum</name>
    <dbReference type="NCBI Taxonomy" id="1764581"/>
    <lineage>
        <taxon>Bacteria</taxon>
        <taxon>Pseudomonadati</taxon>
        <taxon>Pseudomonadota</taxon>
        <taxon>Alphaproteobacteria</taxon>
        <taxon>Hyphomicrobiales</taxon>
        <taxon>Tepidamorphaceae</taxon>
        <taxon>Microbaculum</taxon>
    </lineage>
</organism>
<dbReference type="Proteomes" id="UP001378188">
    <property type="component" value="Unassembled WGS sequence"/>
</dbReference>
<dbReference type="PANTHER" id="PTHR47739:SF1">
    <property type="entry name" value="TRNA1(VAL) (ADENINE(37)-N6)-METHYLTRANSFERASE"/>
    <property type="match status" value="1"/>
</dbReference>
<dbReference type="GO" id="GO:0032259">
    <property type="term" value="P:methylation"/>
    <property type="evidence" value="ECO:0007669"/>
    <property type="project" value="UniProtKB-KW"/>
</dbReference>
<dbReference type="RefSeq" id="WP_340329410.1">
    <property type="nucleotide sequence ID" value="NZ_JAZHOF010000003.1"/>
</dbReference>
<feature type="domain" description="Methyltransferase small" evidence="3">
    <location>
        <begin position="52"/>
        <end position="188"/>
    </location>
</feature>
<dbReference type="PANTHER" id="PTHR47739">
    <property type="entry name" value="TRNA1(VAL) (ADENINE(37)-N6)-METHYLTRANSFERASE"/>
    <property type="match status" value="1"/>
</dbReference>
<evidence type="ECO:0000259" key="3">
    <source>
        <dbReference type="Pfam" id="PF05175"/>
    </source>
</evidence>
<keyword evidence="1 4" id="KW-0808">Transferase</keyword>
<dbReference type="InterPro" id="IPR050210">
    <property type="entry name" value="tRNA_Adenine-N(6)_MTase"/>
</dbReference>
<keyword evidence="2" id="KW-0949">S-adenosyl-L-methionine</keyword>